<dbReference type="GO" id="GO:0009166">
    <property type="term" value="P:nucleotide catabolic process"/>
    <property type="evidence" value="ECO:0007669"/>
    <property type="project" value="InterPro"/>
</dbReference>
<dbReference type="Pfam" id="PF02872">
    <property type="entry name" value="5_nucleotid_C"/>
    <property type="match status" value="1"/>
</dbReference>
<keyword evidence="1" id="KW-0732">Signal</keyword>
<feature type="domain" description="5'-Nucleotidase C-terminal" evidence="3">
    <location>
        <begin position="419"/>
        <end position="569"/>
    </location>
</feature>
<reference evidence="4" key="1">
    <citation type="submission" date="2018-07" db="EMBL/GenBank/DDBJ databases">
        <title>Functional screening for triclosan resistance in a wastewater metagenome and isolates of Escherichia coli and Enterococcus spp. from a large Canadian healthcare region.</title>
        <authorList>
            <person name="Cameron A."/>
            <person name="Barbieri R."/>
            <person name="Read R.R."/>
            <person name="Church D.L."/>
            <person name="Adator E.H."/>
            <person name="McAllister T.A."/>
        </authorList>
    </citation>
    <scope>NUCLEOTIDE SEQUENCE</scope>
</reference>
<dbReference type="NCBIfam" id="TIGR01530">
    <property type="entry name" value="nadN"/>
    <property type="match status" value="1"/>
</dbReference>
<dbReference type="PROSITE" id="PS00785">
    <property type="entry name" value="5_NUCLEOTIDASE_1"/>
    <property type="match status" value="1"/>
</dbReference>
<dbReference type="PRINTS" id="PR01607">
    <property type="entry name" value="APYRASEFAMLY"/>
</dbReference>
<dbReference type="EC" id="3.1.3.5" evidence="4"/>
<dbReference type="GO" id="GO:0008253">
    <property type="term" value="F:5'-nucleotidase activity"/>
    <property type="evidence" value="ECO:0007669"/>
    <property type="project" value="UniProtKB-EC"/>
</dbReference>
<organism evidence="4">
    <name type="scientific">uncultured organism</name>
    <dbReference type="NCBI Taxonomy" id="155900"/>
    <lineage>
        <taxon>unclassified sequences</taxon>
        <taxon>environmental samples</taxon>
    </lineage>
</organism>
<dbReference type="Gene3D" id="3.90.780.10">
    <property type="entry name" value="5'-Nucleotidase, C-terminal domain"/>
    <property type="match status" value="1"/>
</dbReference>
<evidence type="ECO:0000259" key="3">
    <source>
        <dbReference type="Pfam" id="PF02872"/>
    </source>
</evidence>
<dbReference type="EMBL" id="MH687389">
    <property type="protein sequence ID" value="AXV45634.1"/>
    <property type="molecule type" value="Genomic_DNA"/>
</dbReference>
<gene>
    <name evidence="4" type="ORF">TRI8_00011</name>
</gene>
<evidence type="ECO:0000313" key="4">
    <source>
        <dbReference type="EMBL" id="AXV45634.1"/>
    </source>
</evidence>
<dbReference type="PANTHER" id="PTHR11575">
    <property type="entry name" value="5'-NUCLEOTIDASE-RELATED"/>
    <property type="match status" value="1"/>
</dbReference>
<name>A0A385FVF9_9ZZZZ</name>
<dbReference type="InterPro" id="IPR006179">
    <property type="entry name" value="5_nucleotidase/apyrase"/>
</dbReference>
<dbReference type="SUPFAM" id="SSF55816">
    <property type="entry name" value="5'-nucleotidase (syn. UDP-sugar hydrolase), C-terminal domain"/>
    <property type="match status" value="1"/>
</dbReference>
<evidence type="ECO:0000259" key="2">
    <source>
        <dbReference type="Pfam" id="PF00149"/>
    </source>
</evidence>
<dbReference type="GO" id="GO:0008768">
    <property type="term" value="F:UDP-sugar diphosphatase activity"/>
    <property type="evidence" value="ECO:0007669"/>
    <property type="project" value="TreeGrafter"/>
</dbReference>
<dbReference type="AlphaFoldDB" id="A0A385FVF9"/>
<dbReference type="InterPro" id="IPR036907">
    <property type="entry name" value="5'-Nucleotdase_C_sf"/>
</dbReference>
<dbReference type="InterPro" id="IPR006146">
    <property type="entry name" value="5'-Nucleotdase_CS"/>
</dbReference>
<evidence type="ECO:0000256" key="1">
    <source>
        <dbReference type="ARBA" id="ARBA00022729"/>
    </source>
</evidence>
<dbReference type="InterPro" id="IPR004843">
    <property type="entry name" value="Calcineurin-like_PHP"/>
</dbReference>
<dbReference type="SUPFAM" id="SSF56300">
    <property type="entry name" value="Metallo-dependent phosphatases"/>
    <property type="match status" value="1"/>
</dbReference>
<proteinExistence type="predicted"/>
<feature type="domain" description="Calcineurin-like phosphoesterase" evidence="2">
    <location>
        <begin position="44"/>
        <end position="269"/>
    </location>
</feature>
<protein>
    <submittedName>
        <fullName evidence="4">NAD 5'-nucleotidase</fullName>
        <ecNumber evidence="4">3.1.3.5</ecNumber>
    </submittedName>
</protein>
<dbReference type="Gene3D" id="3.60.21.10">
    <property type="match status" value="1"/>
</dbReference>
<dbReference type="InterPro" id="IPR008334">
    <property type="entry name" value="5'-Nucleotdase_C"/>
</dbReference>
<dbReference type="PROSITE" id="PS00786">
    <property type="entry name" value="5_NUCLEOTIDASE_2"/>
    <property type="match status" value="1"/>
</dbReference>
<dbReference type="InterPro" id="IPR029052">
    <property type="entry name" value="Metallo-depent_PP-like"/>
</dbReference>
<dbReference type="PROSITE" id="PS51257">
    <property type="entry name" value="PROKAR_LIPOPROTEIN"/>
    <property type="match status" value="1"/>
</dbReference>
<dbReference type="GO" id="GO:0046872">
    <property type="term" value="F:metal ion binding"/>
    <property type="evidence" value="ECO:0007669"/>
    <property type="project" value="InterPro"/>
</dbReference>
<dbReference type="GO" id="GO:0000166">
    <property type="term" value="F:nucleotide binding"/>
    <property type="evidence" value="ECO:0007669"/>
    <property type="project" value="InterPro"/>
</dbReference>
<keyword evidence="4" id="KW-0378">Hydrolase</keyword>
<accession>A0A385FVF9</accession>
<dbReference type="PANTHER" id="PTHR11575:SF24">
    <property type="entry name" value="5'-NUCLEOTIDASE"/>
    <property type="match status" value="1"/>
</dbReference>
<sequence length="621" mass="66198">MMNPNRITGRHVITLSALGLLALMTGCNSDDNDKTTPDEPFSLNILHINDHHSHLKAASSELTLGGKTTQVEMGGFPRVTALAKSLAASKTHPLMLHGGDAITGDLYYTLFQGEADAKLMNTLCFDAFVVGNHEFDNGDAGLKTFLDFLHQGSCQTPVLAANVEPESGVSPLAPAAGSYLQPYLIKEYGQQKIGIIGIATGTKTQSSSSPDATTKFSDETTTAQRYIDELKQKGINKVVLLSHYGLDGDKRMAAALKGVDVIIGGDSHSLLGSGFTALGLNPEGEYPIQLTNADGDKVCVAQAWQYADLLGELDIDFDAKGIVTRCQGTPHLLLGETFKQKDDTGAYVTLSGDALTAVQAEVATNPLLDIVIPDTEAQTLLDDYAKQVTEKTSAVIGTASEDLCLSRIPGDKRSAICAQADTNAHGSDISNQVAQAFLAMSQEAEIAIQNGGGVRTDIAAGNITIGSAYTLLPFANTLTNLSMTGAEIRKVLNEAVDYSFDASGSTGSYPYAAGLRFDVDRSRPAGSRLYNLETKVKGSSQWTPLDESRTYKVVTNSFTALGKDNYLTFATVTARGDAVNTYLDYAQSFVDYVKQKGTLGRPAAEDYSTQHFYDASGVLQQ</sequence>
<dbReference type="Pfam" id="PF00149">
    <property type="entry name" value="Metallophos"/>
    <property type="match status" value="1"/>
</dbReference>
<dbReference type="InterPro" id="IPR006420">
    <property type="entry name" value="NadN"/>
</dbReference>